<keyword evidence="1" id="KW-1133">Transmembrane helix</keyword>
<gene>
    <name evidence="3" type="ORF">DESUT3_24020</name>
</gene>
<name>A0ABM8HSQ6_9BACT</name>
<evidence type="ECO:0000259" key="2">
    <source>
        <dbReference type="Pfam" id="PF09835"/>
    </source>
</evidence>
<evidence type="ECO:0000313" key="4">
    <source>
        <dbReference type="Proteomes" id="UP001319827"/>
    </source>
</evidence>
<feature type="domain" description="DUF2062" evidence="2">
    <location>
        <begin position="11"/>
        <end position="145"/>
    </location>
</feature>
<evidence type="ECO:0000256" key="1">
    <source>
        <dbReference type="SAM" id="Phobius"/>
    </source>
</evidence>
<reference evidence="3 4" key="2">
    <citation type="journal article" date="2021" name="Int. J. Syst. Evol. Microbiol.">
        <title>Isolation and Polyphasic Characterization of Desulfuromonas versatilis sp. Nov., an Electrogenic Bacteria Capable of Versatile Metabolism Isolated from a Graphene Oxide-Reducing Enrichment Culture.</title>
        <authorList>
            <person name="Xie L."/>
            <person name="Yoshida N."/>
            <person name="Ishii S."/>
            <person name="Meng L."/>
        </authorList>
    </citation>
    <scope>NUCLEOTIDE SEQUENCE [LARGE SCALE GENOMIC DNA]</scope>
    <source>
        <strain evidence="3 4">NIT-T3</strain>
    </source>
</reference>
<dbReference type="RefSeq" id="WP_221248764.1">
    <property type="nucleotide sequence ID" value="NZ_AP024355.1"/>
</dbReference>
<feature type="transmembrane region" description="Helical" evidence="1">
    <location>
        <begin position="63"/>
        <end position="83"/>
    </location>
</feature>
<proteinExistence type="predicted"/>
<feature type="transmembrane region" description="Helical" evidence="1">
    <location>
        <begin position="115"/>
        <end position="139"/>
    </location>
</feature>
<dbReference type="Proteomes" id="UP001319827">
    <property type="component" value="Chromosome"/>
</dbReference>
<evidence type="ECO:0000313" key="3">
    <source>
        <dbReference type="EMBL" id="BCR05333.1"/>
    </source>
</evidence>
<keyword evidence="1" id="KW-0812">Transmembrane</keyword>
<accession>A0ABM8HSQ6</accession>
<dbReference type="InterPro" id="IPR018639">
    <property type="entry name" value="DUF2062"/>
</dbReference>
<keyword evidence="1" id="KW-0472">Membrane</keyword>
<dbReference type="EMBL" id="AP024355">
    <property type="protein sequence ID" value="BCR05333.1"/>
    <property type="molecule type" value="Genomic_DNA"/>
</dbReference>
<keyword evidence="4" id="KW-1185">Reference proteome</keyword>
<dbReference type="Pfam" id="PF09835">
    <property type="entry name" value="DUF2062"/>
    <property type="match status" value="1"/>
</dbReference>
<feature type="transmembrane region" description="Helical" evidence="1">
    <location>
        <begin position="32"/>
        <end position="56"/>
    </location>
</feature>
<organism evidence="3 4">
    <name type="scientific">Desulfuromonas versatilis</name>
    <dbReference type="NCBI Taxonomy" id="2802975"/>
    <lineage>
        <taxon>Bacteria</taxon>
        <taxon>Pseudomonadati</taxon>
        <taxon>Thermodesulfobacteriota</taxon>
        <taxon>Desulfuromonadia</taxon>
        <taxon>Desulfuromonadales</taxon>
        <taxon>Desulfuromonadaceae</taxon>
        <taxon>Desulfuromonas</taxon>
    </lineage>
</organism>
<sequence length="162" mass="18603">MWRQWGFIRQTKLVFVRFCRLKGAPDEIAKGMALGIFIGMTPTFGFQMAIAIFFAFLLRENRLAAAVGVWITNPFTAPFIYALEYESGRVLLGMPRLNLPEELTFTAFKTLGWEVVTPLCLGSLVYGVICAVLAYALTLRMIPVVKTWRIPRWPRPKRRREE</sequence>
<dbReference type="PANTHER" id="PTHR40547">
    <property type="entry name" value="SLL0298 PROTEIN"/>
    <property type="match status" value="1"/>
</dbReference>
<dbReference type="PANTHER" id="PTHR40547:SF1">
    <property type="entry name" value="SLL0298 PROTEIN"/>
    <property type="match status" value="1"/>
</dbReference>
<protein>
    <recommendedName>
        <fullName evidence="2">DUF2062 domain-containing protein</fullName>
    </recommendedName>
</protein>
<reference evidence="3 4" key="1">
    <citation type="journal article" date="2016" name="C (Basel)">
        <title>Selective Growth of and Electricity Production by Marine Exoelectrogenic Bacteria in Self-Aggregated Hydrogel of Microbially Reduced Graphene Oxide.</title>
        <authorList>
            <person name="Yoshida N."/>
            <person name="Goto Y."/>
            <person name="Miyata Y."/>
        </authorList>
    </citation>
    <scope>NUCLEOTIDE SEQUENCE [LARGE SCALE GENOMIC DNA]</scope>
    <source>
        <strain evidence="3 4">NIT-T3</strain>
    </source>
</reference>